<evidence type="ECO:0000256" key="2">
    <source>
        <dbReference type="ARBA" id="ARBA00023027"/>
    </source>
</evidence>
<dbReference type="RefSeq" id="WP_194503973.1">
    <property type="nucleotide sequence ID" value="NZ_JADIVZ010000007.1"/>
</dbReference>
<dbReference type="EMBL" id="JADIVZ010000007">
    <property type="protein sequence ID" value="MBF4162701.1"/>
    <property type="molecule type" value="Genomic_DNA"/>
</dbReference>
<keyword evidence="4" id="KW-0503">Monooxygenase</keyword>
<comment type="caution">
    <text evidence="4">The sequence shown here is derived from an EMBL/GenBank/DDBJ whole genome shotgun (WGS) entry which is preliminary data.</text>
</comment>
<dbReference type="InterPro" id="IPR036188">
    <property type="entry name" value="FAD/NAD-bd_sf"/>
</dbReference>
<gene>
    <name evidence="4" type="ORF">ISG29_13470</name>
</gene>
<dbReference type="Gene3D" id="3.50.50.60">
    <property type="entry name" value="FAD/NAD(P)-binding domain"/>
    <property type="match status" value="1"/>
</dbReference>
<evidence type="ECO:0000259" key="3">
    <source>
        <dbReference type="Pfam" id="PF01494"/>
    </source>
</evidence>
<dbReference type="GO" id="GO:0004497">
    <property type="term" value="F:monooxygenase activity"/>
    <property type="evidence" value="ECO:0007669"/>
    <property type="project" value="UniProtKB-KW"/>
</dbReference>
<dbReference type="AlphaFoldDB" id="A0A930UZ08"/>
<sequence>MSPSNVLIAGGGTMGLVQALALGRAGVDVTILDPGHEPPTMSRALVLDWSMMDGLHELGLLDDMVAMGLVQTSWSLHVLRTGETLTFDLTSLAEDVERPFNLTVSTERMVALLLARVEELPNVRIEWRSSITGIEQDDDGCTVTAHGPDGPRDYRCGWIVGADGLRSQVRRLMGQGFPGMTWPERFVVVNLRFDFASTGVDQAASHIDPHRGALIAQIDGTGLWQYLYAENERLPEATLEERMRSRFADALPEGAEPHIESWSSGRMHQRFVDSFRRGRVILVGDAAHVTAPTSGYAAAAAFFDVLAASEVLAAMAHGEGDASALERYAVDRRRVFTEIAGPVASETKTLVFDGLAPHQIELELRRYRAACSSRQETRDFLLHARELRSPSLVG</sequence>
<protein>
    <submittedName>
        <fullName evidence="4">FAD-dependent monooxygenase</fullName>
    </submittedName>
</protein>
<evidence type="ECO:0000313" key="5">
    <source>
        <dbReference type="Proteomes" id="UP000656804"/>
    </source>
</evidence>
<keyword evidence="1" id="KW-0560">Oxidoreductase</keyword>
<dbReference type="Pfam" id="PF01494">
    <property type="entry name" value="FAD_binding_3"/>
    <property type="match status" value="1"/>
</dbReference>
<dbReference type="SUPFAM" id="SSF51905">
    <property type="entry name" value="FAD/NAD(P)-binding domain"/>
    <property type="match status" value="1"/>
</dbReference>
<dbReference type="PANTHER" id="PTHR43476:SF4">
    <property type="entry name" value="BLR0106 PROTEIN"/>
    <property type="match status" value="1"/>
</dbReference>
<accession>A0A930UZ08</accession>
<proteinExistence type="predicted"/>
<keyword evidence="5" id="KW-1185">Reference proteome</keyword>
<dbReference type="PANTHER" id="PTHR43476">
    <property type="entry name" value="3-(3-HYDROXY-PHENYL)PROPIONATE/3-HYDROXYCINNAMIC ACID HYDROXYLASE"/>
    <property type="match status" value="1"/>
</dbReference>
<dbReference type="Gene3D" id="3.30.70.2450">
    <property type="match status" value="1"/>
</dbReference>
<dbReference type="InterPro" id="IPR050631">
    <property type="entry name" value="PheA/TfdB_FAD_monoxygenase"/>
</dbReference>
<evidence type="ECO:0000313" key="4">
    <source>
        <dbReference type="EMBL" id="MBF4162701.1"/>
    </source>
</evidence>
<feature type="domain" description="FAD-binding" evidence="3">
    <location>
        <begin position="5"/>
        <end position="338"/>
    </location>
</feature>
<dbReference type="PRINTS" id="PR00420">
    <property type="entry name" value="RNGMNOXGNASE"/>
</dbReference>
<keyword evidence="2" id="KW-0520">NAD</keyword>
<dbReference type="Proteomes" id="UP000656804">
    <property type="component" value="Unassembled WGS sequence"/>
</dbReference>
<dbReference type="GO" id="GO:0071949">
    <property type="term" value="F:FAD binding"/>
    <property type="evidence" value="ECO:0007669"/>
    <property type="project" value="InterPro"/>
</dbReference>
<evidence type="ECO:0000256" key="1">
    <source>
        <dbReference type="ARBA" id="ARBA00023002"/>
    </source>
</evidence>
<name>A0A930UZ08_9ACTN</name>
<reference evidence="4" key="1">
    <citation type="submission" date="2020-11" db="EMBL/GenBank/DDBJ databases">
        <title>Nocardioides sp. CBS4Y-1, whole genome shotgun sequence.</title>
        <authorList>
            <person name="Tuo L."/>
        </authorList>
    </citation>
    <scope>NUCLEOTIDE SEQUENCE</scope>
    <source>
        <strain evidence="4">CBS4Y-1</strain>
    </source>
</reference>
<organism evidence="4 5">
    <name type="scientific">Nocardioides acrostichi</name>
    <dbReference type="NCBI Taxonomy" id="2784339"/>
    <lineage>
        <taxon>Bacteria</taxon>
        <taxon>Bacillati</taxon>
        <taxon>Actinomycetota</taxon>
        <taxon>Actinomycetes</taxon>
        <taxon>Propionibacteriales</taxon>
        <taxon>Nocardioidaceae</taxon>
        <taxon>Nocardioides</taxon>
    </lineage>
</organism>
<dbReference type="InterPro" id="IPR002938">
    <property type="entry name" value="FAD-bd"/>
</dbReference>